<evidence type="ECO:0000259" key="1">
    <source>
        <dbReference type="PROSITE" id="PS51502"/>
    </source>
</evidence>
<gene>
    <name evidence="2" type="ORF">Tco025E_06781</name>
</gene>
<dbReference type="PROSITE" id="PS51502">
    <property type="entry name" value="S_R_A_B_BARREL"/>
    <property type="match status" value="1"/>
</dbReference>
<comment type="caution">
    <text evidence="2">The sequence shown here is derived from an EMBL/GenBank/DDBJ whole genome shotgun (WGS) entry which is preliminary data.</text>
</comment>
<dbReference type="InterPro" id="IPR011008">
    <property type="entry name" value="Dimeric_a/b-barrel"/>
</dbReference>
<dbReference type="InterPro" id="IPR013097">
    <property type="entry name" value="Dabb"/>
</dbReference>
<evidence type="ECO:0000313" key="3">
    <source>
        <dbReference type="Proteomes" id="UP000284403"/>
    </source>
</evidence>
<accession>A0A422NYL0</accession>
<organism evidence="2 3">
    <name type="scientific">Trypanosoma conorhini</name>
    <dbReference type="NCBI Taxonomy" id="83891"/>
    <lineage>
        <taxon>Eukaryota</taxon>
        <taxon>Discoba</taxon>
        <taxon>Euglenozoa</taxon>
        <taxon>Kinetoplastea</taxon>
        <taxon>Metakinetoplastina</taxon>
        <taxon>Trypanosomatida</taxon>
        <taxon>Trypanosomatidae</taxon>
        <taxon>Trypanosoma</taxon>
    </lineage>
</organism>
<dbReference type="EMBL" id="MKKU01000481">
    <property type="protein sequence ID" value="RNF10524.1"/>
    <property type="molecule type" value="Genomic_DNA"/>
</dbReference>
<evidence type="ECO:0000313" key="2">
    <source>
        <dbReference type="EMBL" id="RNF10524.1"/>
    </source>
</evidence>
<proteinExistence type="predicted"/>
<name>A0A422NYL0_9TRYP</name>
<dbReference type="OrthoDB" id="42919at2759"/>
<feature type="domain" description="Stress-response A/B barrel" evidence="1">
    <location>
        <begin position="1"/>
        <end position="98"/>
    </location>
</feature>
<keyword evidence="3" id="KW-1185">Reference proteome</keyword>
<dbReference type="Pfam" id="PF07876">
    <property type="entry name" value="Dabb"/>
    <property type="match status" value="1"/>
</dbReference>
<sequence>MRVVLFELRDGMEKGKIESLLQAARDEIPGLVEVHFGANKLQSTKFDSPSKRRYTHVLVSRHEQEKSLEEYLSHPRYRELTQYIYSFSAAQATAVCFYANGRPHL</sequence>
<dbReference type="AlphaFoldDB" id="A0A422NYL0"/>
<dbReference type="PANTHER" id="PTHR37832">
    <property type="entry name" value="BLL2683 PROTEIN"/>
    <property type="match status" value="1"/>
</dbReference>
<dbReference type="GeneID" id="40320392"/>
<dbReference type="SUPFAM" id="SSF54909">
    <property type="entry name" value="Dimeric alpha+beta barrel"/>
    <property type="match status" value="1"/>
</dbReference>
<dbReference type="Gene3D" id="3.30.70.100">
    <property type="match status" value="1"/>
</dbReference>
<dbReference type="RefSeq" id="XP_029226228.1">
    <property type="nucleotide sequence ID" value="XM_029373653.1"/>
</dbReference>
<reference evidence="2 3" key="1">
    <citation type="journal article" date="2018" name="BMC Genomics">
        <title>Genomic comparison of Trypanosoma conorhini and Trypanosoma rangeli to Trypanosoma cruzi strains of high and low virulence.</title>
        <authorList>
            <person name="Bradwell K.R."/>
            <person name="Koparde V.N."/>
            <person name="Matveyev A.V."/>
            <person name="Serrano M.G."/>
            <person name="Alves J.M."/>
            <person name="Parikh H."/>
            <person name="Huang B."/>
            <person name="Lee V."/>
            <person name="Espinosa-Alvarez O."/>
            <person name="Ortiz P.A."/>
            <person name="Costa-Martins A.G."/>
            <person name="Teixeira M.M."/>
            <person name="Buck G.A."/>
        </authorList>
    </citation>
    <scope>NUCLEOTIDE SEQUENCE [LARGE SCALE GENOMIC DNA]</scope>
    <source>
        <strain evidence="2 3">025E</strain>
    </source>
</reference>
<dbReference type="PANTHER" id="PTHR37832:SF1">
    <property type="entry name" value="STRESS-RESPONSE A_B BARREL DOMAIN-CONTAINING PROTEIN"/>
    <property type="match status" value="1"/>
</dbReference>
<protein>
    <recommendedName>
        <fullName evidence="1">Stress-response A/B barrel domain-containing protein</fullName>
    </recommendedName>
</protein>
<dbReference type="SMART" id="SM00886">
    <property type="entry name" value="Dabb"/>
    <property type="match status" value="1"/>
</dbReference>
<dbReference type="Proteomes" id="UP000284403">
    <property type="component" value="Unassembled WGS sequence"/>
</dbReference>